<proteinExistence type="predicted"/>
<protein>
    <submittedName>
        <fullName evidence="2">NADH-ubiquinone oxidoreductase chain 1</fullName>
    </submittedName>
</protein>
<feature type="region of interest" description="Disordered" evidence="1">
    <location>
        <begin position="141"/>
        <end position="168"/>
    </location>
</feature>
<gene>
    <name evidence="2" type="ORF">Salat_2987200</name>
</gene>
<reference evidence="2" key="2">
    <citation type="journal article" date="2024" name="Plant">
        <title>Genomic evolution and insights into agronomic trait innovations of Sesamum species.</title>
        <authorList>
            <person name="Miao H."/>
            <person name="Wang L."/>
            <person name="Qu L."/>
            <person name="Liu H."/>
            <person name="Sun Y."/>
            <person name="Le M."/>
            <person name="Wang Q."/>
            <person name="Wei S."/>
            <person name="Zheng Y."/>
            <person name="Lin W."/>
            <person name="Duan Y."/>
            <person name="Cao H."/>
            <person name="Xiong S."/>
            <person name="Wang X."/>
            <person name="Wei L."/>
            <person name="Li C."/>
            <person name="Ma Q."/>
            <person name="Ju M."/>
            <person name="Zhao R."/>
            <person name="Li G."/>
            <person name="Mu C."/>
            <person name="Tian Q."/>
            <person name="Mei H."/>
            <person name="Zhang T."/>
            <person name="Gao T."/>
            <person name="Zhang H."/>
        </authorList>
    </citation>
    <scope>NUCLEOTIDE SEQUENCE</scope>
    <source>
        <strain evidence="2">3651</strain>
    </source>
</reference>
<dbReference type="EMBL" id="JACGWO010000016">
    <property type="protein sequence ID" value="KAK4412250.1"/>
    <property type="molecule type" value="Genomic_DNA"/>
</dbReference>
<evidence type="ECO:0000313" key="3">
    <source>
        <dbReference type="Proteomes" id="UP001293254"/>
    </source>
</evidence>
<reference evidence="2" key="1">
    <citation type="submission" date="2020-06" db="EMBL/GenBank/DDBJ databases">
        <authorList>
            <person name="Li T."/>
            <person name="Hu X."/>
            <person name="Zhang T."/>
            <person name="Song X."/>
            <person name="Zhang H."/>
            <person name="Dai N."/>
            <person name="Sheng W."/>
            <person name="Hou X."/>
            <person name="Wei L."/>
        </authorList>
    </citation>
    <scope>NUCLEOTIDE SEQUENCE</scope>
    <source>
        <strain evidence="2">3651</strain>
        <tissue evidence="2">Leaf</tissue>
    </source>
</reference>
<feature type="compositionally biased region" description="Basic and acidic residues" evidence="1">
    <location>
        <begin position="149"/>
        <end position="160"/>
    </location>
</feature>
<accession>A0AAE2C858</accession>
<name>A0AAE2C858_9LAMI</name>
<evidence type="ECO:0000313" key="2">
    <source>
        <dbReference type="EMBL" id="KAK4412250.1"/>
    </source>
</evidence>
<feature type="compositionally biased region" description="Basic and acidic residues" evidence="1">
    <location>
        <begin position="1"/>
        <end position="13"/>
    </location>
</feature>
<comment type="caution">
    <text evidence="2">The sequence shown here is derived from an EMBL/GenBank/DDBJ whole genome shotgun (WGS) entry which is preliminary data.</text>
</comment>
<dbReference type="AlphaFoldDB" id="A0AAE2C858"/>
<evidence type="ECO:0000256" key="1">
    <source>
        <dbReference type="SAM" id="MobiDB-lite"/>
    </source>
</evidence>
<keyword evidence="3" id="KW-1185">Reference proteome</keyword>
<feature type="region of interest" description="Disordered" evidence="1">
    <location>
        <begin position="1"/>
        <end position="22"/>
    </location>
</feature>
<dbReference type="Proteomes" id="UP001293254">
    <property type="component" value="Unassembled WGS sequence"/>
</dbReference>
<organism evidence="2 3">
    <name type="scientific">Sesamum alatum</name>
    <dbReference type="NCBI Taxonomy" id="300844"/>
    <lineage>
        <taxon>Eukaryota</taxon>
        <taxon>Viridiplantae</taxon>
        <taxon>Streptophyta</taxon>
        <taxon>Embryophyta</taxon>
        <taxon>Tracheophyta</taxon>
        <taxon>Spermatophyta</taxon>
        <taxon>Magnoliopsida</taxon>
        <taxon>eudicotyledons</taxon>
        <taxon>Gunneridae</taxon>
        <taxon>Pentapetalae</taxon>
        <taxon>asterids</taxon>
        <taxon>lamiids</taxon>
        <taxon>Lamiales</taxon>
        <taxon>Pedaliaceae</taxon>
        <taxon>Sesamum</taxon>
    </lineage>
</organism>
<sequence length="382" mass="42649">MDRIPLSVGDDRSGASSSKQPSFDLNLSAVEQAVYEQRLEKIKNQKKALADLLDPLIKREARKFPDIKKLPSPTDVVEQLISRIGSNKARAENNQNAPLDDFINLKTWLTRACQNAEDETKGRLRIRSEIRAIIQEPDLESAGSRCGAGRKDRPDERSTELHPYSPGPCTSLSPGGWPPILDLPISKKIPGSIWFSIKSPFNGSLNYVRGIALLSNGKRATPRKCPARRLRLLRCFGSVSYLELNWPEGRGLILAPNSKRSKLSSVLIAEGLRVTSGLMGIRNNLPYNIRPTGQTPFRMVYGRIHPTYFLAARDHRLGDQESISHRLHQLLRLSEDRLNAEWTGPPATKESLARSTDKLVFVPGCLVLQYADYIKPEGRLSG</sequence>